<organism evidence="2 3">
    <name type="scientific">Nocardia tenerifensis</name>
    <dbReference type="NCBI Taxonomy" id="228006"/>
    <lineage>
        <taxon>Bacteria</taxon>
        <taxon>Bacillati</taxon>
        <taxon>Actinomycetota</taxon>
        <taxon>Actinomycetes</taxon>
        <taxon>Mycobacteriales</taxon>
        <taxon>Nocardiaceae</taxon>
        <taxon>Nocardia</taxon>
    </lineage>
</organism>
<feature type="transmembrane region" description="Helical" evidence="1">
    <location>
        <begin position="76"/>
        <end position="93"/>
    </location>
</feature>
<keyword evidence="3" id="KW-1185">Reference proteome</keyword>
<proteinExistence type="predicted"/>
<dbReference type="EMBL" id="QJKF01000006">
    <property type="protein sequence ID" value="PXX63190.1"/>
    <property type="molecule type" value="Genomic_DNA"/>
</dbReference>
<gene>
    <name evidence="2" type="ORF">DFR70_106248</name>
</gene>
<feature type="transmembrane region" description="Helical" evidence="1">
    <location>
        <begin position="55"/>
        <end position="71"/>
    </location>
</feature>
<protein>
    <submittedName>
        <fullName evidence="2">Uncharacterized protein</fullName>
    </submittedName>
</protein>
<keyword evidence="1" id="KW-0472">Membrane</keyword>
<sequence>MCRTYRFADSVSMTTTAGRRRLFTLATCAALVLAAIGDAGPEIIESRSLLAGYDGPGPLIYLAFAAVVAVIRWRYIPLAAVVMSLFFLAGGFADADFSGRLVTPSQTVEFLAAWLQTLSFVAATFFGIAAVWWRTPASVSARNATKGIDNEQN</sequence>
<evidence type="ECO:0000313" key="2">
    <source>
        <dbReference type="EMBL" id="PXX63190.1"/>
    </source>
</evidence>
<accession>A0A318K374</accession>
<keyword evidence="1" id="KW-0812">Transmembrane</keyword>
<feature type="transmembrane region" description="Helical" evidence="1">
    <location>
        <begin position="113"/>
        <end position="133"/>
    </location>
</feature>
<evidence type="ECO:0000256" key="1">
    <source>
        <dbReference type="SAM" id="Phobius"/>
    </source>
</evidence>
<reference evidence="2 3" key="1">
    <citation type="submission" date="2018-05" db="EMBL/GenBank/DDBJ databases">
        <title>Genomic Encyclopedia of Type Strains, Phase IV (KMG-IV): sequencing the most valuable type-strain genomes for metagenomic binning, comparative biology and taxonomic classification.</title>
        <authorList>
            <person name="Goeker M."/>
        </authorList>
    </citation>
    <scope>NUCLEOTIDE SEQUENCE [LARGE SCALE GENOMIC DNA]</scope>
    <source>
        <strain evidence="2 3">DSM 44704</strain>
    </source>
</reference>
<evidence type="ECO:0000313" key="3">
    <source>
        <dbReference type="Proteomes" id="UP000247569"/>
    </source>
</evidence>
<dbReference type="Proteomes" id="UP000247569">
    <property type="component" value="Unassembled WGS sequence"/>
</dbReference>
<keyword evidence="1" id="KW-1133">Transmembrane helix</keyword>
<name>A0A318K374_9NOCA</name>
<dbReference type="AlphaFoldDB" id="A0A318K374"/>
<comment type="caution">
    <text evidence="2">The sequence shown here is derived from an EMBL/GenBank/DDBJ whole genome shotgun (WGS) entry which is preliminary data.</text>
</comment>